<organism evidence="1">
    <name type="scientific">Anguilla anguilla</name>
    <name type="common">European freshwater eel</name>
    <name type="synonym">Muraena anguilla</name>
    <dbReference type="NCBI Taxonomy" id="7936"/>
    <lineage>
        <taxon>Eukaryota</taxon>
        <taxon>Metazoa</taxon>
        <taxon>Chordata</taxon>
        <taxon>Craniata</taxon>
        <taxon>Vertebrata</taxon>
        <taxon>Euteleostomi</taxon>
        <taxon>Actinopterygii</taxon>
        <taxon>Neopterygii</taxon>
        <taxon>Teleostei</taxon>
        <taxon>Anguilliformes</taxon>
        <taxon>Anguillidae</taxon>
        <taxon>Anguilla</taxon>
    </lineage>
</organism>
<name>A0A0E9PGZ9_ANGAN</name>
<sequence>MKRMRKNRKHTQKDLTAVVNNIDFDNGSHRHLKIANIAFISHRFKVHC</sequence>
<reference evidence="1" key="1">
    <citation type="submission" date="2014-11" db="EMBL/GenBank/DDBJ databases">
        <authorList>
            <person name="Amaro Gonzalez C."/>
        </authorList>
    </citation>
    <scope>NUCLEOTIDE SEQUENCE</scope>
</reference>
<proteinExistence type="predicted"/>
<accession>A0A0E9PGZ9</accession>
<dbReference type="EMBL" id="GBXM01105242">
    <property type="protein sequence ID" value="JAH03335.1"/>
    <property type="molecule type" value="Transcribed_RNA"/>
</dbReference>
<dbReference type="AlphaFoldDB" id="A0A0E9PGZ9"/>
<reference evidence="1" key="2">
    <citation type="journal article" date="2015" name="Fish Shellfish Immunol.">
        <title>Early steps in the European eel (Anguilla anguilla)-Vibrio vulnificus interaction in the gills: Role of the RtxA13 toxin.</title>
        <authorList>
            <person name="Callol A."/>
            <person name="Pajuelo D."/>
            <person name="Ebbesson L."/>
            <person name="Teles M."/>
            <person name="MacKenzie S."/>
            <person name="Amaro C."/>
        </authorList>
    </citation>
    <scope>NUCLEOTIDE SEQUENCE</scope>
</reference>
<evidence type="ECO:0000313" key="1">
    <source>
        <dbReference type="EMBL" id="JAH03335.1"/>
    </source>
</evidence>
<protein>
    <submittedName>
        <fullName evidence="1">Uncharacterized protein</fullName>
    </submittedName>
</protein>